<protein>
    <submittedName>
        <fullName evidence="1">Uncharacterized protein</fullName>
    </submittedName>
</protein>
<accession>A0A6B3BVJ3</accession>
<dbReference type="RefSeq" id="WP_164316506.1">
    <property type="nucleotide sequence ID" value="NZ_JAAGLU010000017.1"/>
</dbReference>
<evidence type="ECO:0000313" key="1">
    <source>
        <dbReference type="EMBL" id="NEC88394.1"/>
    </source>
</evidence>
<dbReference type="AlphaFoldDB" id="A0A6B3BVJ3"/>
<proteinExistence type="predicted"/>
<comment type="caution">
    <text evidence="1">The sequence shown here is derived from an EMBL/GenBank/DDBJ whole genome shotgun (WGS) entry which is preliminary data.</text>
</comment>
<gene>
    <name evidence="1" type="ORF">G3I71_21770</name>
</gene>
<dbReference type="Gene3D" id="3.40.50.300">
    <property type="entry name" value="P-loop containing nucleotide triphosphate hydrolases"/>
    <property type="match status" value="1"/>
</dbReference>
<dbReference type="InterPro" id="IPR027417">
    <property type="entry name" value="P-loop_NTPase"/>
</dbReference>
<name>A0A6B3BVJ3_9ACTN</name>
<sequence length="214" mass="23255">MEGIDGSGKSTVARLVTQELEPGSTAPTGRKHTVAADPGTEASADLLRELIWSSPEKQGDTYGAAHWILLIASWYAGPARLRPDLTDAGTLAVLDGWYYRDIAKTLVREPLDTRWAESPFDPVPEPALTVLLDVAPEVARARRDNFKDTEIGCWDGFTGSSRASFFGYQTLACRELLHTAKARGRPVPTPDADDPPERTADAVATAVRALRRTP</sequence>
<organism evidence="1">
    <name type="scientific">Streptomyces sp. SID12501</name>
    <dbReference type="NCBI Taxonomy" id="2706042"/>
    <lineage>
        <taxon>Bacteria</taxon>
        <taxon>Bacillati</taxon>
        <taxon>Actinomycetota</taxon>
        <taxon>Actinomycetes</taxon>
        <taxon>Kitasatosporales</taxon>
        <taxon>Streptomycetaceae</taxon>
        <taxon>Streptomyces</taxon>
    </lineage>
</organism>
<dbReference type="EMBL" id="JAAGLU010000017">
    <property type="protein sequence ID" value="NEC88394.1"/>
    <property type="molecule type" value="Genomic_DNA"/>
</dbReference>
<dbReference type="SUPFAM" id="SSF52540">
    <property type="entry name" value="P-loop containing nucleoside triphosphate hydrolases"/>
    <property type="match status" value="1"/>
</dbReference>
<reference evidence="1" key="1">
    <citation type="submission" date="2020-01" db="EMBL/GenBank/DDBJ databases">
        <title>Insect and environment-associated Actinomycetes.</title>
        <authorList>
            <person name="Currrie C."/>
            <person name="Chevrette M."/>
            <person name="Carlson C."/>
            <person name="Stubbendieck R."/>
            <person name="Wendt-Pienkowski E."/>
        </authorList>
    </citation>
    <scope>NUCLEOTIDE SEQUENCE</scope>
    <source>
        <strain evidence="1">SID12501</strain>
    </source>
</reference>